<feature type="transmembrane region" description="Helical" evidence="1">
    <location>
        <begin position="90"/>
        <end position="112"/>
    </location>
</feature>
<keyword evidence="1" id="KW-1133">Transmembrane helix</keyword>
<reference evidence="2" key="1">
    <citation type="journal article" date="2014" name="Int. J. Syst. Evol. Microbiol.">
        <title>Complete genome sequence of Corynebacterium casei LMG S-19264T (=DSM 44701T), isolated from a smear-ripened cheese.</title>
        <authorList>
            <consortium name="US DOE Joint Genome Institute (JGI-PGF)"/>
            <person name="Walter F."/>
            <person name="Albersmeier A."/>
            <person name="Kalinowski J."/>
            <person name="Ruckert C."/>
        </authorList>
    </citation>
    <scope>NUCLEOTIDE SEQUENCE</scope>
    <source>
        <strain evidence="2">CGMCC 1.12754</strain>
    </source>
</reference>
<dbReference type="RefSeq" id="WP_188456825.1">
    <property type="nucleotide sequence ID" value="NZ_BMFR01000026.1"/>
</dbReference>
<dbReference type="Proteomes" id="UP000622860">
    <property type="component" value="Unassembled WGS sequence"/>
</dbReference>
<evidence type="ECO:0000256" key="1">
    <source>
        <dbReference type="SAM" id="Phobius"/>
    </source>
</evidence>
<gene>
    <name evidence="2" type="ORF">GCM10011398_36650</name>
</gene>
<name>A0A917HQU3_9BACI</name>
<keyword evidence="3" id="KW-1185">Reference proteome</keyword>
<dbReference type="EMBL" id="BMFR01000026">
    <property type="protein sequence ID" value="GGG87465.1"/>
    <property type="molecule type" value="Genomic_DNA"/>
</dbReference>
<feature type="transmembrane region" description="Helical" evidence="1">
    <location>
        <begin position="170"/>
        <end position="190"/>
    </location>
</feature>
<comment type="caution">
    <text evidence="2">The sequence shown here is derived from an EMBL/GenBank/DDBJ whole genome shotgun (WGS) entry which is preliminary data.</text>
</comment>
<feature type="transmembrane region" description="Helical" evidence="1">
    <location>
        <begin position="48"/>
        <end position="69"/>
    </location>
</feature>
<feature type="transmembrane region" description="Helical" evidence="1">
    <location>
        <begin position="141"/>
        <end position="163"/>
    </location>
</feature>
<feature type="transmembrane region" description="Helical" evidence="1">
    <location>
        <begin position="21"/>
        <end position="42"/>
    </location>
</feature>
<dbReference type="AlphaFoldDB" id="A0A917HQU3"/>
<sequence length="233" mass="26259">MSRQLYGLLYFYLTDLKRGFIIFWSILLITMCLTLIVGYLLVNVEDGAMYFSPSSALYVYCAILGFVIVKEGIPFSIKMGATRKNLYMAMGIFFLGLGIAESVLISIVHMVIERITSVFSIESYVLVHPSMLLSDTFMNRVIIDTAIMFFLLSVMFVIGLLFYKYGLLGGGSVVGILVIILLACIAKGWAADFFIDIYHSLDMTLFYQLLLIGIVLYGISWFLLRRITIVSTK</sequence>
<evidence type="ECO:0000313" key="2">
    <source>
        <dbReference type="EMBL" id="GGG87465.1"/>
    </source>
</evidence>
<accession>A0A917HQU3</accession>
<organism evidence="2 3">
    <name type="scientific">Virgibacillus oceani</name>
    <dbReference type="NCBI Taxonomy" id="1479511"/>
    <lineage>
        <taxon>Bacteria</taxon>
        <taxon>Bacillati</taxon>
        <taxon>Bacillota</taxon>
        <taxon>Bacilli</taxon>
        <taxon>Bacillales</taxon>
        <taxon>Bacillaceae</taxon>
        <taxon>Virgibacillus</taxon>
    </lineage>
</organism>
<keyword evidence="1" id="KW-0812">Transmembrane</keyword>
<protein>
    <submittedName>
        <fullName evidence="2">Uncharacterized protein</fullName>
    </submittedName>
</protein>
<keyword evidence="1" id="KW-0472">Membrane</keyword>
<proteinExistence type="predicted"/>
<reference evidence="2" key="2">
    <citation type="submission" date="2020-09" db="EMBL/GenBank/DDBJ databases">
        <authorList>
            <person name="Sun Q."/>
            <person name="Zhou Y."/>
        </authorList>
    </citation>
    <scope>NUCLEOTIDE SEQUENCE</scope>
    <source>
        <strain evidence="2">CGMCC 1.12754</strain>
    </source>
</reference>
<evidence type="ECO:0000313" key="3">
    <source>
        <dbReference type="Proteomes" id="UP000622860"/>
    </source>
</evidence>
<feature type="transmembrane region" description="Helical" evidence="1">
    <location>
        <begin position="205"/>
        <end position="224"/>
    </location>
</feature>